<evidence type="ECO:0000313" key="2">
    <source>
        <dbReference type="EMBL" id="KAK4444470.1"/>
    </source>
</evidence>
<dbReference type="Proteomes" id="UP001321760">
    <property type="component" value="Unassembled WGS sequence"/>
</dbReference>
<evidence type="ECO:0000313" key="3">
    <source>
        <dbReference type="Proteomes" id="UP001321760"/>
    </source>
</evidence>
<feature type="region of interest" description="Disordered" evidence="1">
    <location>
        <begin position="67"/>
        <end position="126"/>
    </location>
</feature>
<feature type="compositionally biased region" description="Polar residues" evidence="1">
    <location>
        <begin position="11"/>
        <end position="27"/>
    </location>
</feature>
<feature type="compositionally biased region" description="Low complexity" evidence="1">
    <location>
        <begin position="94"/>
        <end position="122"/>
    </location>
</feature>
<feature type="compositionally biased region" description="Basic and acidic residues" evidence="1">
    <location>
        <begin position="147"/>
        <end position="160"/>
    </location>
</feature>
<dbReference type="EMBL" id="MU865976">
    <property type="protein sequence ID" value="KAK4444470.1"/>
    <property type="molecule type" value="Genomic_DNA"/>
</dbReference>
<comment type="caution">
    <text evidence="2">The sequence shown here is derived from an EMBL/GenBank/DDBJ whole genome shotgun (WGS) entry which is preliminary data.</text>
</comment>
<feature type="region of interest" description="Disordered" evidence="1">
    <location>
        <begin position="143"/>
        <end position="191"/>
    </location>
</feature>
<organism evidence="2 3">
    <name type="scientific">Podospora aff. communis PSN243</name>
    <dbReference type="NCBI Taxonomy" id="3040156"/>
    <lineage>
        <taxon>Eukaryota</taxon>
        <taxon>Fungi</taxon>
        <taxon>Dikarya</taxon>
        <taxon>Ascomycota</taxon>
        <taxon>Pezizomycotina</taxon>
        <taxon>Sordariomycetes</taxon>
        <taxon>Sordariomycetidae</taxon>
        <taxon>Sordariales</taxon>
        <taxon>Podosporaceae</taxon>
        <taxon>Podospora</taxon>
    </lineage>
</organism>
<feature type="compositionally biased region" description="Polar residues" evidence="1">
    <location>
        <begin position="67"/>
        <end position="81"/>
    </location>
</feature>
<gene>
    <name evidence="2" type="ORF">QBC34DRAFT_474673</name>
</gene>
<proteinExistence type="predicted"/>
<evidence type="ECO:0000256" key="1">
    <source>
        <dbReference type="SAM" id="MobiDB-lite"/>
    </source>
</evidence>
<sequence length="288" mass="33590">MSRRFKRSSGFFPTTHNSHSVSQQRLGSSRYFNTTRNLFSQQARRVITCFNNQDTCHLKMAIESQLKTSFPTRGPRITSSRASRDSPYEDANDSDSGYYSDSGYGSDSETSSSHTSETKGTSLSQSIRTEDLLSHLKATYKSNLSKVHREARLRKSEARSLRHKAVHHQPHHHHHKHEPESNSHHRRSSQFHPLHRLHKEYTLVVAGVKHAAELHKWVKQREEDLRIEYMLQRIDLESDLGELSRRDEARRRKWMEGKKVRRWMRKGGFVDVVARAPRIEDFLPARSI</sequence>
<keyword evidence="3" id="KW-1185">Reference proteome</keyword>
<reference evidence="2" key="2">
    <citation type="submission" date="2023-05" db="EMBL/GenBank/DDBJ databases">
        <authorList>
            <consortium name="Lawrence Berkeley National Laboratory"/>
            <person name="Steindorff A."/>
            <person name="Hensen N."/>
            <person name="Bonometti L."/>
            <person name="Westerberg I."/>
            <person name="Brannstrom I.O."/>
            <person name="Guillou S."/>
            <person name="Cros-Aarteil S."/>
            <person name="Calhoun S."/>
            <person name="Haridas S."/>
            <person name="Kuo A."/>
            <person name="Mondo S."/>
            <person name="Pangilinan J."/>
            <person name="Riley R."/>
            <person name="Labutti K."/>
            <person name="Andreopoulos B."/>
            <person name="Lipzen A."/>
            <person name="Chen C."/>
            <person name="Yanf M."/>
            <person name="Daum C."/>
            <person name="Ng V."/>
            <person name="Clum A."/>
            <person name="Ohm R."/>
            <person name="Martin F."/>
            <person name="Silar P."/>
            <person name="Natvig D."/>
            <person name="Lalanne C."/>
            <person name="Gautier V."/>
            <person name="Ament-Velasquez S.L."/>
            <person name="Kruys A."/>
            <person name="Hutchinson M.I."/>
            <person name="Powell A.J."/>
            <person name="Barry K."/>
            <person name="Miller A.N."/>
            <person name="Grigoriev I.V."/>
            <person name="Debuchy R."/>
            <person name="Gladieux P."/>
            <person name="Thoren M.H."/>
            <person name="Johannesson H."/>
        </authorList>
    </citation>
    <scope>NUCLEOTIDE SEQUENCE</scope>
    <source>
        <strain evidence="2">PSN243</strain>
    </source>
</reference>
<protein>
    <submittedName>
        <fullName evidence="2">Uncharacterized protein</fullName>
    </submittedName>
</protein>
<dbReference type="AlphaFoldDB" id="A0AAV9GB00"/>
<accession>A0AAV9GB00</accession>
<reference evidence="2" key="1">
    <citation type="journal article" date="2023" name="Mol. Phylogenet. Evol.">
        <title>Genome-scale phylogeny and comparative genomics of the fungal order Sordariales.</title>
        <authorList>
            <person name="Hensen N."/>
            <person name="Bonometti L."/>
            <person name="Westerberg I."/>
            <person name="Brannstrom I.O."/>
            <person name="Guillou S."/>
            <person name="Cros-Aarteil S."/>
            <person name="Calhoun S."/>
            <person name="Haridas S."/>
            <person name="Kuo A."/>
            <person name="Mondo S."/>
            <person name="Pangilinan J."/>
            <person name="Riley R."/>
            <person name="LaButti K."/>
            <person name="Andreopoulos B."/>
            <person name="Lipzen A."/>
            <person name="Chen C."/>
            <person name="Yan M."/>
            <person name="Daum C."/>
            <person name="Ng V."/>
            <person name="Clum A."/>
            <person name="Steindorff A."/>
            <person name="Ohm R.A."/>
            <person name="Martin F."/>
            <person name="Silar P."/>
            <person name="Natvig D.O."/>
            <person name="Lalanne C."/>
            <person name="Gautier V."/>
            <person name="Ament-Velasquez S.L."/>
            <person name="Kruys A."/>
            <person name="Hutchinson M.I."/>
            <person name="Powell A.J."/>
            <person name="Barry K."/>
            <person name="Miller A.N."/>
            <person name="Grigoriev I.V."/>
            <person name="Debuchy R."/>
            <person name="Gladieux P."/>
            <person name="Hiltunen Thoren M."/>
            <person name="Johannesson H."/>
        </authorList>
    </citation>
    <scope>NUCLEOTIDE SEQUENCE</scope>
    <source>
        <strain evidence="2">PSN243</strain>
    </source>
</reference>
<feature type="compositionally biased region" description="Basic residues" evidence="1">
    <location>
        <begin position="161"/>
        <end position="176"/>
    </location>
</feature>
<name>A0AAV9GB00_9PEZI</name>
<feature type="region of interest" description="Disordered" evidence="1">
    <location>
        <begin position="1"/>
        <end position="27"/>
    </location>
</feature>